<evidence type="ECO:0000256" key="2">
    <source>
        <dbReference type="ARBA" id="ARBA00022484"/>
    </source>
</evidence>
<dbReference type="InterPro" id="IPR043502">
    <property type="entry name" value="DNA/RNA_pol_sf"/>
</dbReference>
<evidence type="ECO:0000256" key="7">
    <source>
        <dbReference type="RuleBase" id="RU364050"/>
    </source>
</evidence>
<proteinExistence type="inferred from homology"/>
<keyword evidence="5 7" id="KW-0547">Nucleotide-binding</keyword>
<dbReference type="GO" id="GO:0003968">
    <property type="term" value="F:RNA-directed RNA polymerase activity"/>
    <property type="evidence" value="ECO:0007669"/>
    <property type="project" value="UniProtKB-KW"/>
</dbReference>
<keyword evidence="3 7" id="KW-0808">Transferase</keyword>
<keyword evidence="7" id="KW-0693">Viral RNA replication</keyword>
<keyword evidence="4 7" id="KW-0548">Nucleotidyltransferase</keyword>
<dbReference type="GO" id="GO:0006351">
    <property type="term" value="P:DNA-templated transcription"/>
    <property type="evidence" value="ECO:0007669"/>
    <property type="project" value="InterPro"/>
</dbReference>
<comment type="similarity">
    <text evidence="1">Belongs to the totiviridae RNA-directed RNA polymerase family.</text>
</comment>
<dbReference type="InterPro" id="IPR001795">
    <property type="entry name" value="RNA-dir_pol_luteovirus"/>
</dbReference>
<accession>A0A141NWH4</accession>
<dbReference type="GO" id="GO:0000166">
    <property type="term" value="F:nucleotide binding"/>
    <property type="evidence" value="ECO:0007669"/>
    <property type="project" value="UniProtKB-KW"/>
</dbReference>
<evidence type="ECO:0000256" key="4">
    <source>
        <dbReference type="ARBA" id="ARBA00022695"/>
    </source>
</evidence>
<name>A0A141NWH4_9VIRU</name>
<reference evidence="8" key="1">
    <citation type="journal article" date="2016" name="Front. Microbiol.">
        <title>Expanding our Understanding of the Seaweed Holobiont: RNA Viruses of the Red Alga Delisea pulchra.</title>
        <authorList>
            <person name="Lachnit T."/>
            <person name="Thomas T."/>
            <person name="Steinberg P."/>
        </authorList>
    </citation>
    <scope>NUCLEOTIDE SEQUENCE</scope>
    <source>
        <strain evidence="8">IndA_3</strain>
    </source>
</reference>
<dbReference type="Pfam" id="PF02123">
    <property type="entry name" value="RdRP_4"/>
    <property type="match status" value="1"/>
</dbReference>
<evidence type="ECO:0000256" key="1">
    <source>
        <dbReference type="ARBA" id="ARBA00010455"/>
    </source>
</evidence>
<keyword evidence="2 7" id="KW-0696">RNA-directed RNA polymerase</keyword>
<evidence type="ECO:0000256" key="3">
    <source>
        <dbReference type="ARBA" id="ARBA00022679"/>
    </source>
</evidence>
<organism evidence="8">
    <name type="scientific">Delisea pulchra totivirus IndA</name>
    <dbReference type="NCBI Taxonomy" id="1778194"/>
    <lineage>
        <taxon>Viruses</taxon>
        <taxon>Riboviria</taxon>
        <taxon>Orthornavirae</taxon>
        <taxon>Duplornaviricota</taxon>
        <taxon>Chrymotiviricetes</taxon>
        <taxon>Ghabrivirales</taxon>
        <taxon>Totiviridae</taxon>
    </lineage>
</organism>
<dbReference type="SUPFAM" id="SSF56672">
    <property type="entry name" value="DNA/RNA polymerases"/>
    <property type="match status" value="1"/>
</dbReference>
<comment type="catalytic activity">
    <reaction evidence="6 7">
        <text>RNA(n) + a ribonucleoside 5'-triphosphate = RNA(n+1) + diphosphate</text>
        <dbReference type="Rhea" id="RHEA:21248"/>
        <dbReference type="Rhea" id="RHEA-COMP:14527"/>
        <dbReference type="Rhea" id="RHEA-COMP:17342"/>
        <dbReference type="ChEBI" id="CHEBI:33019"/>
        <dbReference type="ChEBI" id="CHEBI:61557"/>
        <dbReference type="ChEBI" id="CHEBI:140395"/>
        <dbReference type="EC" id="2.7.7.48"/>
    </reaction>
</comment>
<evidence type="ECO:0000256" key="6">
    <source>
        <dbReference type="ARBA" id="ARBA00048744"/>
    </source>
</evidence>
<evidence type="ECO:0000313" key="8">
    <source>
        <dbReference type="EMBL" id="AMB17468.1"/>
    </source>
</evidence>
<dbReference type="EC" id="2.7.7.48" evidence="7"/>
<protein>
    <recommendedName>
        <fullName evidence="7">RNA-directed RNA polymerase</fullName>
        <ecNumber evidence="7">2.7.7.48</ecNumber>
    </recommendedName>
</protein>
<dbReference type="GO" id="GO:0003723">
    <property type="term" value="F:RNA binding"/>
    <property type="evidence" value="ECO:0007669"/>
    <property type="project" value="InterPro"/>
</dbReference>
<sequence length="819" mass="92920">MLGCDRAQLGVNNVKDGRNNYILQRWVNRYLTACGEQDAKYTLVSVEETETTYSATMFCYVECGGQWVRGCKIAVPGMHVSYANVDSISMFYSKVFKRVGATYAGNCRWLDADLTGRDWYEAVAARYCALNMEQQNTDVLVIKKGEFKREKITQSHMVHLRPEEVINPRRDGKKIMKAVVEQDECKAIIRLLKSYKDTECTEVEVATWLTYVRLAPLWCSRYVLMVGAGCKTRKEFYDTMKLEGIAAKQMQGVAKYNMSVLYELNVLQNRVMIGVDWKDDRNKRENYHNDKKISRADVYERACQIFRVAMSEGKRPMICDWNTYWGSRWARLPTGSFISQYDTDMAVKREFKIKMNANKSTVCAAAEHIDLKTLLLRKPEIYATQSEKYEWGKMRALLGCDITSFLLADFSMGSCDDCLPDYMPVGSAAEEKRVKQRVRTLKGGIPVCYDYDDFNSQHDKESMKAVVDAYLTIFGRFVTDEQRMAMVWTCASIDNMTVKGKEDKDTYKAAGTLFSGWRLTSFINTVLNRVYLEEAGLKEKLLYSVHNGDDVFGIAENFRDVIDLMANAEALGLRAQKTKQNIGTIAEFLRFDLFAEDESASQYLARACSTIVHGRVECGESFSLDDEIKSVMTRGKALMERGGCKMTANDLTKRQLLVKCDKYETDPAALDMALALHPMQGGINPDAELRQVRVVRKALKEDTEDTKLVMRGVNDYIDKVAASLKISPSKIGYELRSRAAQMNFKTTKYRLIVVQDDRRGLASLRLIYKAHNKSRSIAHLSKARLLGSVGLDSGALNSTQLAAVVARSRRPLEFLSVIS</sequence>
<evidence type="ECO:0000256" key="5">
    <source>
        <dbReference type="ARBA" id="ARBA00022741"/>
    </source>
</evidence>
<dbReference type="EMBL" id="KT455451">
    <property type="protein sequence ID" value="AMB17468.1"/>
    <property type="molecule type" value="Genomic_RNA"/>
</dbReference>